<feature type="region of interest" description="Disordered" evidence="1">
    <location>
        <begin position="124"/>
        <end position="158"/>
    </location>
</feature>
<name>A0A1E3R0U3_9ASCO</name>
<evidence type="ECO:0000313" key="2">
    <source>
        <dbReference type="EMBL" id="ODQ83007.1"/>
    </source>
</evidence>
<gene>
    <name evidence="2" type="ORF">BABINDRAFT_164722</name>
</gene>
<organism evidence="2 3">
    <name type="scientific">Babjeviella inositovora NRRL Y-12698</name>
    <dbReference type="NCBI Taxonomy" id="984486"/>
    <lineage>
        <taxon>Eukaryota</taxon>
        <taxon>Fungi</taxon>
        <taxon>Dikarya</taxon>
        <taxon>Ascomycota</taxon>
        <taxon>Saccharomycotina</taxon>
        <taxon>Pichiomycetes</taxon>
        <taxon>Serinales incertae sedis</taxon>
        <taxon>Babjeviella</taxon>
    </lineage>
</organism>
<keyword evidence="3" id="KW-1185">Reference proteome</keyword>
<proteinExistence type="predicted"/>
<accession>A0A1E3R0U3</accession>
<protein>
    <submittedName>
        <fullName evidence="2">Uncharacterized protein</fullName>
    </submittedName>
</protein>
<evidence type="ECO:0000256" key="1">
    <source>
        <dbReference type="SAM" id="MobiDB-lite"/>
    </source>
</evidence>
<dbReference type="Proteomes" id="UP000094336">
    <property type="component" value="Unassembled WGS sequence"/>
</dbReference>
<feature type="compositionally biased region" description="Low complexity" evidence="1">
    <location>
        <begin position="25"/>
        <end position="52"/>
    </location>
</feature>
<dbReference type="EMBL" id="KV454426">
    <property type="protein sequence ID" value="ODQ83007.1"/>
    <property type="molecule type" value="Genomic_DNA"/>
</dbReference>
<sequence length="174" mass="19130">MTLNQPLRRFSLAIETKLPPQHTTPLSSPVVVSSELSPQQPTSSASFASISTVSSANSASAHDFFALPERQSNKPLNGYLMCNASSSTSSVDSMGDDDSCCPLRSHGRTAPLETNEKAHFLLFGSTNEEDEEPKEEILDRRSSTDSEKSKQRHHFRRSSTAIKFHDPVFLKFGS</sequence>
<reference evidence="3" key="1">
    <citation type="submission" date="2016-05" db="EMBL/GenBank/DDBJ databases">
        <title>Comparative genomics of biotechnologically important yeasts.</title>
        <authorList>
            <consortium name="DOE Joint Genome Institute"/>
            <person name="Riley R."/>
            <person name="Haridas S."/>
            <person name="Wolfe K.H."/>
            <person name="Lopes M.R."/>
            <person name="Hittinger C.T."/>
            <person name="Goker M."/>
            <person name="Salamov A."/>
            <person name="Wisecaver J."/>
            <person name="Long T.M."/>
            <person name="Aerts A.L."/>
            <person name="Barry K."/>
            <person name="Choi C."/>
            <person name="Clum A."/>
            <person name="Coughlan A.Y."/>
            <person name="Deshpande S."/>
            <person name="Douglass A.P."/>
            <person name="Hanson S.J."/>
            <person name="Klenk H.-P."/>
            <person name="Labutti K."/>
            <person name="Lapidus A."/>
            <person name="Lindquist E."/>
            <person name="Lipzen A."/>
            <person name="Meier-Kolthoff J.P."/>
            <person name="Ohm R.A."/>
            <person name="Otillar R.P."/>
            <person name="Pangilinan J."/>
            <person name="Peng Y."/>
            <person name="Rokas A."/>
            <person name="Rosa C.A."/>
            <person name="Scheuner C."/>
            <person name="Sibirny A.A."/>
            <person name="Slot J.C."/>
            <person name="Stielow J.B."/>
            <person name="Sun H."/>
            <person name="Kurtzman C.P."/>
            <person name="Blackwell M."/>
            <person name="Grigoriev I.V."/>
            <person name="Jeffries T.W."/>
        </authorList>
    </citation>
    <scope>NUCLEOTIDE SEQUENCE [LARGE SCALE GENOMIC DNA]</scope>
    <source>
        <strain evidence="3">NRRL Y-12698</strain>
    </source>
</reference>
<feature type="compositionally biased region" description="Basic and acidic residues" evidence="1">
    <location>
        <begin position="135"/>
        <end position="149"/>
    </location>
</feature>
<dbReference type="RefSeq" id="XP_018988335.1">
    <property type="nucleotide sequence ID" value="XM_019130275.1"/>
</dbReference>
<dbReference type="AlphaFoldDB" id="A0A1E3R0U3"/>
<evidence type="ECO:0000313" key="3">
    <source>
        <dbReference type="Proteomes" id="UP000094336"/>
    </source>
</evidence>
<dbReference type="GeneID" id="30148128"/>
<feature type="region of interest" description="Disordered" evidence="1">
    <location>
        <begin position="14"/>
        <end position="52"/>
    </location>
</feature>